<proteinExistence type="inferred from homology"/>
<dbReference type="InterPro" id="IPR039426">
    <property type="entry name" value="TonB-dep_rcpt-like"/>
</dbReference>
<dbReference type="Gene3D" id="2.40.170.20">
    <property type="entry name" value="TonB-dependent receptor, beta-barrel domain"/>
    <property type="match status" value="1"/>
</dbReference>
<dbReference type="SUPFAM" id="SSF49464">
    <property type="entry name" value="Carboxypeptidase regulatory domain-like"/>
    <property type="match status" value="1"/>
</dbReference>
<keyword evidence="7 8" id="KW-0998">Cell outer membrane</keyword>
<sequence>MIKFYILLLLMLPVYTFGQVISGTVSDTHDKLLSGVTVTLKGTPQVTFTNDNGQFKIKISGSNPTLVFTATNTDTLELKVGTEKKELKIILNPRLTSLDEVHVIAYGTNTQRNSVGSISKISSSDIQQQPVTNPLAALEGRVPGLVVTSTSGIPGSSFTVQVRGQNTLSTAAGQLSPKDQPLFIVDGVPFATQNGNINQFQSIASPGTGNVYSNPYGGISPFNGLNPNDIESIEVLKDADATAIYGSRGGNGVILITTKKGKMGRTALDLTFDNGVSVLGRSMSMMNTQQYLQMRKEAYAIDGAIPNDILYDPNYAPDLTVFDQNRYTDWKNYFIGNTAQHLNTSASISGGNANTQFRIASGFNRDSYVYPGDYGDNRFSFSTNLHHLSDNKKLTLDFTSSYSYDKNRSSGNPSLLTAFTLEPNYPDPMDAFGKLIWTYKDVPLDGSFAADNPYAPFRQVYQINNNTLNSNLLIGYEIVRGLTIRSSFGYSNARNNEFSGLPLSAQNPGFNPQAAASFGSNDFTTWIIEPQLEYKNNFKKAIYSFLLGSTFQENQNKSTDIEASGYINDDLIESVSGSPVQTASDISLQYKYTAVFARFNVRWDNKYLLDINGRRDGSSRFGPGKQFGNFGSAGAGWVFSEENFLRNKLPMLSFGKLRASYGITGSDAIGDYNFISRFAPSLYNYSGTLGYLPQNLANSQFGWATTKKLEFGLELGFLQDRFLITTAWYRNRTGNQLISYTLPTQTGFSSVVENSPAQVQNTGWEFSIQAKLLNSKNFKWNTAFNGTIPSNKLLAFPGLSNSSYSTIYIIGKSVNEITGFKTAGVNSQTGLFQFYDVTGKITQNPVARNGSGFNDYYDLGNLDPKFYGGMQNNFTYKNFQLSVFLAFTKQMGYNYLKSLYASPGEEFNQPADLLGKYWKVPGDNATFQRLSSQYGDADVALANYQKSNGVISDASYIRVKTVSLSYSFPTALIKKIGVKALRAYVNAQNLFTITDYKGGDPETQNLYGVSPLKTITGGLQLNL</sequence>
<comment type="caution">
    <text evidence="12">The sequence shown here is derived from an EMBL/GenBank/DDBJ whole genome shotgun (WGS) entry which is preliminary data.</text>
</comment>
<keyword evidence="6 8" id="KW-0472">Membrane</keyword>
<evidence type="ECO:0000313" key="12">
    <source>
        <dbReference type="EMBL" id="MDR6943698.1"/>
    </source>
</evidence>
<dbReference type="InterPro" id="IPR036942">
    <property type="entry name" value="Beta-barrel_TonB_sf"/>
</dbReference>
<comment type="similarity">
    <text evidence="8 9">Belongs to the TonB-dependent receptor family.</text>
</comment>
<dbReference type="InterPro" id="IPR023996">
    <property type="entry name" value="TonB-dep_OMP_SusC/RagA"/>
</dbReference>
<evidence type="ECO:0000256" key="7">
    <source>
        <dbReference type="ARBA" id="ARBA00023237"/>
    </source>
</evidence>
<organism evidence="12 13">
    <name type="scientific">Mucilaginibacter pocheonensis</name>
    <dbReference type="NCBI Taxonomy" id="398050"/>
    <lineage>
        <taxon>Bacteria</taxon>
        <taxon>Pseudomonadati</taxon>
        <taxon>Bacteroidota</taxon>
        <taxon>Sphingobacteriia</taxon>
        <taxon>Sphingobacteriales</taxon>
        <taxon>Sphingobacteriaceae</taxon>
        <taxon>Mucilaginibacter</taxon>
    </lineage>
</organism>
<dbReference type="InterPro" id="IPR000531">
    <property type="entry name" value="Beta-barrel_TonB"/>
</dbReference>
<evidence type="ECO:0000256" key="5">
    <source>
        <dbReference type="ARBA" id="ARBA00023077"/>
    </source>
</evidence>
<dbReference type="InterPro" id="IPR037066">
    <property type="entry name" value="Plug_dom_sf"/>
</dbReference>
<reference evidence="12 13" key="1">
    <citation type="submission" date="2023-07" db="EMBL/GenBank/DDBJ databases">
        <title>Sorghum-associated microbial communities from plants grown in Nebraska, USA.</title>
        <authorList>
            <person name="Schachtman D."/>
        </authorList>
    </citation>
    <scope>NUCLEOTIDE SEQUENCE [LARGE SCALE GENOMIC DNA]</scope>
    <source>
        <strain evidence="12 13">3262</strain>
    </source>
</reference>
<comment type="subcellular location">
    <subcellularLocation>
        <location evidence="1 8">Cell outer membrane</location>
        <topology evidence="1 8">Multi-pass membrane protein</topology>
    </subcellularLocation>
</comment>
<keyword evidence="3 8" id="KW-1134">Transmembrane beta strand</keyword>
<dbReference type="NCBIfam" id="TIGR04056">
    <property type="entry name" value="OMP_RagA_SusC"/>
    <property type="match status" value="1"/>
</dbReference>
<accession>A0ABU1TE76</accession>
<evidence type="ECO:0000256" key="9">
    <source>
        <dbReference type="RuleBase" id="RU003357"/>
    </source>
</evidence>
<feature type="domain" description="TonB-dependent receptor plug" evidence="11">
    <location>
        <begin position="111"/>
        <end position="253"/>
    </location>
</feature>
<evidence type="ECO:0000256" key="3">
    <source>
        <dbReference type="ARBA" id="ARBA00022452"/>
    </source>
</evidence>
<dbReference type="InterPro" id="IPR012910">
    <property type="entry name" value="Plug_dom"/>
</dbReference>
<evidence type="ECO:0000256" key="1">
    <source>
        <dbReference type="ARBA" id="ARBA00004571"/>
    </source>
</evidence>
<name>A0ABU1TE76_9SPHI</name>
<dbReference type="InterPro" id="IPR008969">
    <property type="entry name" value="CarboxyPept-like_regulatory"/>
</dbReference>
<dbReference type="InterPro" id="IPR023997">
    <property type="entry name" value="TonB-dep_OMP_SusC/RagA_CS"/>
</dbReference>
<dbReference type="Gene3D" id="2.60.40.1120">
    <property type="entry name" value="Carboxypeptidase-like, regulatory domain"/>
    <property type="match status" value="1"/>
</dbReference>
<feature type="domain" description="TonB-dependent receptor-like beta-barrel" evidence="10">
    <location>
        <begin position="405"/>
        <end position="990"/>
    </location>
</feature>
<dbReference type="RefSeq" id="WP_310098436.1">
    <property type="nucleotide sequence ID" value="NZ_JAVDUU010000003.1"/>
</dbReference>
<evidence type="ECO:0000256" key="2">
    <source>
        <dbReference type="ARBA" id="ARBA00022448"/>
    </source>
</evidence>
<dbReference type="EMBL" id="JAVDUU010000003">
    <property type="protein sequence ID" value="MDR6943698.1"/>
    <property type="molecule type" value="Genomic_DNA"/>
</dbReference>
<keyword evidence="5 9" id="KW-0798">TonB box</keyword>
<dbReference type="Pfam" id="PF00593">
    <property type="entry name" value="TonB_dep_Rec_b-barrel"/>
    <property type="match status" value="1"/>
</dbReference>
<dbReference type="Pfam" id="PF07715">
    <property type="entry name" value="Plug"/>
    <property type="match status" value="1"/>
</dbReference>
<evidence type="ECO:0000259" key="10">
    <source>
        <dbReference type="Pfam" id="PF00593"/>
    </source>
</evidence>
<dbReference type="NCBIfam" id="TIGR04057">
    <property type="entry name" value="SusC_RagA_signa"/>
    <property type="match status" value="1"/>
</dbReference>
<keyword evidence="2 8" id="KW-0813">Transport</keyword>
<protein>
    <submittedName>
        <fullName evidence="12">TonB-linked SusC/RagA family outer membrane protein</fullName>
    </submittedName>
</protein>
<keyword evidence="4 8" id="KW-0812">Transmembrane</keyword>
<evidence type="ECO:0000313" key="13">
    <source>
        <dbReference type="Proteomes" id="UP001247620"/>
    </source>
</evidence>
<dbReference type="Proteomes" id="UP001247620">
    <property type="component" value="Unassembled WGS sequence"/>
</dbReference>
<dbReference type="Pfam" id="PF13715">
    <property type="entry name" value="CarbopepD_reg_2"/>
    <property type="match status" value="1"/>
</dbReference>
<evidence type="ECO:0000256" key="8">
    <source>
        <dbReference type="PROSITE-ProRule" id="PRU01360"/>
    </source>
</evidence>
<dbReference type="SUPFAM" id="SSF56935">
    <property type="entry name" value="Porins"/>
    <property type="match status" value="1"/>
</dbReference>
<dbReference type="PROSITE" id="PS52016">
    <property type="entry name" value="TONB_DEPENDENT_REC_3"/>
    <property type="match status" value="1"/>
</dbReference>
<gene>
    <name evidence="12" type="ORF">J2W55_003551</name>
</gene>
<evidence type="ECO:0000256" key="4">
    <source>
        <dbReference type="ARBA" id="ARBA00022692"/>
    </source>
</evidence>
<keyword evidence="13" id="KW-1185">Reference proteome</keyword>
<evidence type="ECO:0000259" key="11">
    <source>
        <dbReference type="Pfam" id="PF07715"/>
    </source>
</evidence>
<evidence type="ECO:0000256" key="6">
    <source>
        <dbReference type="ARBA" id="ARBA00023136"/>
    </source>
</evidence>
<dbReference type="Gene3D" id="2.170.130.10">
    <property type="entry name" value="TonB-dependent receptor, plug domain"/>
    <property type="match status" value="1"/>
</dbReference>